<comment type="caution">
    <text evidence="3">The sequence shown here is derived from an EMBL/GenBank/DDBJ whole genome shotgun (WGS) entry which is preliminary data.</text>
</comment>
<reference evidence="3" key="1">
    <citation type="submission" date="2019-11" db="EMBL/GenBank/DDBJ databases">
        <authorList>
            <person name="Liu Y."/>
            <person name="Hou J."/>
            <person name="Li T.-Q."/>
            <person name="Guan C.-H."/>
            <person name="Wu X."/>
            <person name="Wu H.-Z."/>
            <person name="Ling F."/>
            <person name="Zhang R."/>
            <person name="Shi X.-G."/>
            <person name="Ren J.-P."/>
            <person name="Chen E.-F."/>
            <person name="Sun J.-M."/>
        </authorList>
    </citation>
    <scope>NUCLEOTIDE SEQUENCE</scope>
    <source>
        <strain evidence="3">Adult_tree_wgs_1</strain>
        <tissue evidence="3">Leaves</tissue>
    </source>
</reference>
<sequence>MMKELHLAANNASRKMPASKKDRKCTHCNGTGHTVETCFQLHGYPDWHPKGKKVSYVSSNAKELDSKGNLATTLGFTAKSGMSFTSNSDWIIDSGATDHMTCDRYRFSHLSPKCSKTTITNANGVSSPVIGVGTVPLSPTLAIKDDYDGNNVAVSFDMSTEVFCVTPLPKMYNTSPRERDYTWFDVWLMKDNEYNYDVKESSSTWWSHEFTVEPPPRGSCSSLGFSNESELFILQSECHGAPFLYDPLTKQAREVPPITGKPNFIYAESLVSVKG</sequence>
<gene>
    <name evidence="3" type="ORF">RHSIM_RhsimUnG0026700</name>
</gene>
<accession>A0A834L536</accession>
<feature type="region of interest" description="Disordered" evidence="1">
    <location>
        <begin position="1"/>
        <end position="26"/>
    </location>
</feature>
<keyword evidence="4" id="KW-1185">Reference proteome</keyword>
<evidence type="ECO:0000256" key="1">
    <source>
        <dbReference type="SAM" id="MobiDB-lite"/>
    </source>
</evidence>
<dbReference type="InterPro" id="IPR054722">
    <property type="entry name" value="PolX-like_BBD"/>
</dbReference>
<proteinExistence type="predicted"/>
<evidence type="ECO:0000313" key="3">
    <source>
        <dbReference type="EMBL" id="KAF7116457.1"/>
    </source>
</evidence>
<dbReference type="PANTHER" id="PTHR34222">
    <property type="entry name" value="GAG_PRE-INTEGRS DOMAIN-CONTAINING PROTEIN"/>
    <property type="match status" value="1"/>
</dbReference>
<dbReference type="AlphaFoldDB" id="A0A834L536"/>
<dbReference type="OrthoDB" id="1746033at2759"/>
<feature type="compositionally biased region" description="Basic residues" evidence="1">
    <location>
        <begin position="17"/>
        <end position="26"/>
    </location>
</feature>
<dbReference type="SUPFAM" id="SSF160424">
    <property type="entry name" value="BH3703-like"/>
    <property type="match status" value="1"/>
</dbReference>
<dbReference type="Pfam" id="PF22936">
    <property type="entry name" value="Pol_BBD"/>
    <property type="match status" value="1"/>
</dbReference>
<evidence type="ECO:0000259" key="2">
    <source>
        <dbReference type="Pfam" id="PF22936"/>
    </source>
</evidence>
<dbReference type="PANTHER" id="PTHR34222:SF99">
    <property type="entry name" value="PROTEIN, PUTATIVE-RELATED"/>
    <property type="match status" value="1"/>
</dbReference>
<dbReference type="InterPro" id="IPR036170">
    <property type="entry name" value="YezG-like_sf"/>
</dbReference>
<protein>
    <recommendedName>
        <fullName evidence="2">Retrovirus-related Pol polyprotein from transposon TNT 1-94-like beta-barrel domain-containing protein</fullName>
    </recommendedName>
</protein>
<dbReference type="EMBL" id="WJXA01000066">
    <property type="protein sequence ID" value="KAF7116457.1"/>
    <property type="molecule type" value="Genomic_DNA"/>
</dbReference>
<name>A0A834L536_RHOSS</name>
<dbReference type="Proteomes" id="UP000626092">
    <property type="component" value="Unassembled WGS sequence"/>
</dbReference>
<evidence type="ECO:0000313" key="4">
    <source>
        <dbReference type="Proteomes" id="UP000626092"/>
    </source>
</evidence>
<feature type="domain" description="Retrovirus-related Pol polyprotein from transposon TNT 1-94-like beta-barrel" evidence="2">
    <location>
        <begin position="90"/>
        <end position="138"/>
    </location>
</feature>
<organism evidence="3 4">
    <name type="scientific">Rhododendron simsii</name>
    <name type="common">Sims's rhododendron</name>
    <dbReference type="NCBI Taxonomy" id="118357"/>
    <lineage>
        <taxon>Eukaryota</taxon>
        <taxon>Viridiplantae</taxon>
        <taxon>Streptophyta</taxon>
        <taxon>Embryophyta</taxon>
        <taxon>Tracheophyta</taxon>
        <taxon>Spermatophyta</taxon>
        <taxon>Magnoliopsida</taxon>
        <taxon>eudicotyledons</taxon>
        <taxon>Gunneridae</taxon>
        <taxon>Pentapetalae</taxon>
        <taxon>asterids</taxon>
        <taxon>Ericales</taxon>
        <taxon>Ericaceae</taxon>
        <taxon>Ericoideae</taxon>
        <taxon>Rhodoreae</taxon>
        <taxon>Rhododendron</taxon>
    </lineage>
</organism>